<dbReference type="EMBL" id="LAZR01037663">
    <property type="protein sequence ID" value="KKL21614.1"/>
    <property type="molecule type" value="Genomic_DNA"/>
</dbReference>
<dbReference type="AlphaFoldDB" id="A0A0F9BIC1"/>
<feature type="non-terminal residue" evidence="1">
    <location>
        <position position="518"/>
    </location>
</feature>
<protein>
    <submittedName>
        <fullName evidence="1">Uncharacterized protein</fullName>
    </submittedName>
</protein>
<comment type="caution">
    <text evidence="1">The sequence shown here is derived from an EMBL/GenBank/DDBJ whole genome shotgun (WGS) entry which is preliminary data.</text>
</comment>
<reference evidence="1" key="1">
    <citation type="journal article" date="2015" name="Nature">
        <title>Complex archaea that bridge the gap between prokaryotes and eukaryotes.</title>
        <authorList>
            <person name="Spang A."/>
            <person name="Saw J.H."/>
            <person name="Jorgensen S.L."/>
            <person name="Zaremba-Niedzwiedzka K."/>
            <person name="Martijn J."/>
            <person name="Lind A.E."/>
            <person name="van Eijk R."/>
            <person name="Schleper C."/>
            <person name="Guy L."/>
            <person name="Ettema T.J."/>
        </authorList>
    </citation>
    <scope>NUCLEOTIDE SEQUENCE</scope>
</reference>
<gene>
    <name evidence="1" type="ORF">LCGC14_2443700</name>
</gene>
<accession>A0A0F9BIC1</accession>
<name>A0A0F9BIC1_9ZZZZ</name>
<evidence type="ECO:0000313" key="1">
    <source>
        <dbReference type="EMBL" id="KKL21614.1"/>
    </source>
</evidence>
<organism evidence="1">
    <name type="scientific">marine sediment metagenome</name>
    <dbReference type="NCBI Taxonomy" id="412755"/>
    <lineage>
        <taxon>unclassified sequences</taxon>
        <taxon>metagenomes</taxon>
        <taxon>ecological metagenomes</taxon>
    </lineage>
</organism>
<proteinExistence type="predicted"/>
<sequence>LTDAQIVDDFNDVSNTTNLDAKWDMINDVKDDVGGEDGTIVGVVLVNDKSTDNTNDILTVQALISNASSTMTTSTFTGQAIVPLVPYLQNHAASKEYVDSMGAEAIDYFLTDTAAQGSNTFQMFDNDLGGAQSTFSTTTVGAGDTQVFVTFITPPESLPFTTVETGVHSLHFHGQQQSGAKDVTMSWEAFSSSTVSEALTLIMTSENSSILDDTAEEFELHAVLTSDVIIPVGHRLVLVVYLNVAAAGGGTVDVDITAEGLDDSHLMLVAPASVFSNIFLRQDGTTALTRDWAVGGYNITGIETLSATTLTVSATSTSASLNIGSGNFYVNEDGLVGIGTASPGAILDISASAPQPRITWTNSNNFGNLKFYETTTLKGRIQVIGSTSATVARRNDIEIWSESGDVTLQRAGGNVGIGTTTPAHKLHIIGNVNITGSFNATRIEGTVILQNGKIVNDSISLNNYISDISSNFNLANNASKLIKNSSNITGIFDGNQWTLSVNGSLGGGGGTATNASTA</sequence>
<feature type="non-terminal residue" evidence="1">
    <location>
        <position position="1"/>
    </location>
</feature>